<evidence type="ECO:0000256" key="5">
    <source>
        <dbReference type="ARBA" id="ARBA00022737"/>
    </source>
</evidence>
<accession>A0ABR4P6U6</accession>
<feature type="repeat" description="Solcar" evidence="10">
    <location>
        <begin position="182"/>
        <end position="267"/>
    </location>
</feature>
<dbReference type="Proteomes" id="UP001629113">
    <property type="component" value="Unassembled WGS sequence"/>
</dbReference>
<evidence type="ECO:0000313" key="12">
    <source>
        <dbReference type="EMBL" id="KAL3419018.1"/>
    </source>
</evidence>
<keyword evidence="13" id="KW-1185">Reference proteome</keyword>
<dbReference type="Pfam" id="PF00153">
    <property type="entry name" value="Mito_carr"/>
    <property type="match status" value="3"/>
</dbReference>
<evidence type="ECO:0000256" key="11">
    <source>
        <dbReference type="RuleBase" id="RU000488"/>
    </source>
</evidence>
<proteinExistence type="inferred from homology"/>
<organism evidence="12 13">
    <name type="scientific">Phlyctema vagabunda</name>
    <dbReference type="NCBI Taxonomy" id="108571"/>
    <lineage>
        <taxon>Eukaryota</taxon>
        <taxon>Fungi</taxon>
        <taxon>Dikarya</taxon>
        <taxon>Ascomycota</taxon>
        <taxon>Pezizomycotina</taxon>
        <taxon>Leotiomycetes</taxon>
        <taxon>Helotiales</taxon>
        <taxon>Dermateaceae</taxon>
        <taxon>Phlyctema</taxon>
    </lineage>
</organism>
<evidence type="ECO:0000256" key="9">
    <source>
        <dbReference type="ARBA" id="ARBA00023136"/>
    </source>
</evidence>
<evidence type="ECO:0000256" key="4">
    <source>
        <dbReference type="ARBA" id="ARBA00022692"/>
    </source>
</evidence>
<comment type="similarity">
    <text evidence="2 11">Belongs to the mitochondrial carrier (TC 2.A.29) family.</text>
</comment>
<keyword evidence="5" id="KW-0677">Repeat</keyword>
<dbReference type="EMBL" id="JBFCZG010000008">
    <property type="protein sequence ID" value="KAL3419018.1"/>
    <property type="molecule type" value="Genomic_DNA"/>
</dbReference>
<dbReference type="InterPro" id="IPR023395">
    <property type="entry name" value="MCP_dom_sf"/>
</dbReference>
<keyword evidence="9 10" id="KW-0472">Membrane</keyword>
<evidence type="ECO:0000256" key="10">
    <source>
        <dbReference type="PROSITE-ProRule" id="PRU00282"/>
    </source>
</evidence>
<evidence type="ECO:0000256" key="8">
    <source>
        <dbReference type="ARBA" id="ARBA00023128"/>
    </source>
</evidence>
<dbReference type="SUPFAM" id="SSF103506">
    <property type="entry name" value="Mitochondrial carrier"/>
    <property type="match status" value="1"/>
</dbReference>
<dbReference type="PANTHER" id="PTHR45671">
    <property type="entry name" value="SOLUTE CARRIER FAMILY 25 (MITOCHONDRIAL CARRIER PHOSPHATE CARRIER), MEMBER 3, LIKE-RELATED-RELATED"/>
    <property type="match status" value="1"/>
</dbReference>
<keyword evidence="6" id="KW-0999">Mitochondrion inner membrane</keyword>
<feature type="repeat" description="Solcar" evidence="10">
    <location>
        <begin position="283"/>
        <end position="367"/>
    </location>
</feature>
<comment type="subcellular location">
    <subcellularLocation>
        <location evidence="1">Mitochondrion inner membrane</location>
        <topology evidence="1">Multi-pass membrane protein</topology>
    </subcellularLocation>
</comment>
<evidence type="ECO:0000256" key="6">
    <source>
        <dbReference type="ARBA" id="ARBA00022792"/>
    </source>
</evidence>
<gene>
    <name evidence="12" type="ORF">PVAG01_09239</name>
</gene>
<comment type="caution">
    <text evidence="12">The sequence shown here is derived from an EMBL/GenBank/DDBJ whole genome shotgun (WGS) entry which is preliminary data.</text>
</comment>
<sequence length="383" mass="41713">MPLLYPTRDTLHQTFPAAGVVPQRSEVAVARTPLQARPELFSAWSVIDDAKNKASALSDEATKEFDKASAKAQAKAGHIELYSAKYYAACTFGGLLACGLTHTAVTPLDLVKCRRQVDSKMYTGNFQAWGKIARAEGFRGIYTGWSPTFFGYSAQGAFKYGGYEYFKKFYADLAGEENAYKYKTALYLSASASAEAIADLALCPFEAVKVRMQTTIPPFATGTLSGINTITAKEGYAGLYKGLYPLWGRQIPYTMMKFASFETIVEAIYGYLPGSKSDYGKGAQTAVSFTGGYLAGILCAIVSHPADVMVSKLNAQRKEGEAFGAVLSRIYKDIGFRGLWNGLPVRIVMIGTLTGLQWMIYDYFKIFMGLPTTGGAAPPTEKH</sequence>
<keyword evidence="3 11" id="KW-0813">Transport</keyword>
<evidence type="ECO:0000256" key="7">
    <source>
        <dbReference type="ARBA" id="ARBA00022989"/>
    </source>
</evidence>
<evidence type="ECO:0000256" key="3">
    <source>
        <dbReference type="ARBA" id="ARBA00022448"/>
    </source>
</evidence>
<evidence type="ECO:0008006" key="14">
    <source>
        <dbReference type="Google" id="ProtNLM"/>
    </source>
</evidence>
<reference evidence="12 13" key="1">
    <citation type="submission" date="2024-06" db="EMBL/GenBank/DDBJ databases">
        <title>Complete genome of Phlyctema vagabunda strain 19-DSS-EL-015.</title>
        <authorList>
            <person name="Fiorenzani C."/>
        </authorList>
    </citation>
    <scope>NUCLEOTIDE SEQUENCE [LARGE SCALE GENOMIC DNA]</scope>
    <source>
        <strain evidence="12 13">19-DSS-EL-015</strain>
    </source>
</reference>
<evidence type="ECO:0000313" key="13">
    <source>
        <dbReference type="Proteomes" id="UP001629113"/>
    </source>
</evidence>
<protein>
    <recommendedName>
        <fullName evidence="14">Mitochondrial phosphate carrier protein</fullName>
    </recommendedName>
</protein>
<evidence type="ECO:0000256" key="2">
    <source>
        <dbReference type="ARBA" id="ARBA00006375"/>
    </source>
</evidence>
<keyword evidence="8" id="KW-0496">Mitochondrion</keyword>
<dbReference type="InterPro" id="IPR044677">
    <property type="entry name" value="SLC25A3/Pic2/Mir1-like"/>
</dbReference>
<evidence type="ECO:0000256" key="1">
    <source>
        <dbReference type="ARBA" id="ARBA00004448"/>
    </source>
</evidence>
<keyword evidence="7" id="KW-1133">Transmembrane helix</keyword>
<feature type="repeat" description="Solcar" evidence="10">
    <location>
        <begin position="85"/>
        <end position="169"/>
    </location>
</feature>
<dbReference type="PANTHER" id="PTHR45671:SF10">
    <property type="entry name" value="SOLUTE CARRIER FAMILY 25 MEMBER 3"/>
    <property type="match status" value="1"/>
</dbReference>
<dbReference type="PROSITE" id="PS50920">
    <property type="entry name" value="SOLCAR"/>
    <property type="match status" value="3"/>
</dbReference>
<dbReference type="Gene3D" id="1.50.40.10">
    <property type="entry name" value="Mitochondrial carrier domain"/>
    <property type="match status" value="2"/>
</dbReference>
<name>A0ABR4P6U6_9HELO</name>
<keyword evidence="4 10" id="KW-0812">Transmembrane</keyword>
<dbReference type="InterPro" id="IPR018108">
    <property type="entry name" value="MCP_transmembrane"/>
</dbReference>